<dbReference type="Pfam" id="PF04984">
    <property type="entry name" value="Phage_sheath_1"/>
    <property type="match status" value="1"/>
</dbReference>
<dbReference type="InterPro" id="IPR052042">
    <property type="entry name" value="Tail_sheath_structural"/>
</dbReference>
<dbReference type="OrthoDB" id="6173494at2"/>
<keyword evidence="2" id="KW-0233">DNA recombination</keyword>
<dbReference type="GO" id="GO:0006310">
    <property type="term" value="P:DNA recombination"/>
    <property type="evidence" value="ECO:0007669"/>
    <property type="project" value="UniProtKB-KW"/>
</dbReference>
<dbReference type="GO" id="GO:0015074">
    <property type="term" value="P:DNA integration"/>
    <property type="evidence" value="ECO:0007669"/>
    <property type="project" value="InterPro"/>
</dbReference>
<dbReference type="Gene3D" id="1.10.443.10">
    <property type="entry name" value="Intergrase catalytic core"/>
    <property type="match status" value="1"/>
</dbReference>
<dbReference type="GO" id="GO:0003677">
    <property type="term" value="F:DNA binding"/>
    <property type="evidence" value="ECO:0007669"/>
    <property type="project" value="InterPro"/>
</dbReference>
<comment type="similarity">
    <text evidence="1">Belongs to the myoviridae tail sheath protein family.</text>
</comment>
<evidence type="ECO:0000313" key="5">
    <source>
        <dbReference type="Proteomes" id="UP000042054"/>
    </source>
</evidence>
<dbReference type="AlphaFoldDB" id="A0A0U1HSI8"/>
<dbReference type="STRING" id="29485.CH64_286"/>
<evidence type="ECO:0000256" key="2">
    <source>
        <dbReference type="ARBA" id="ARBA00023172"/>
    </source>
</evidence>
<protein>
    <submittedName>
        <fullName evidence="4">Major tail sheath protein</fullName>
    </submittedName>
</protein>
<dbReference type="PANTHER" id="PTHR35861">
    <property type="match status" value="1"/>
</dbReference>
<dbReference type="PANTHER" id="PTHR35861:SF1">
    <property type="entry name" value="PHAGE TAIL SHEATH PROTEIN"/>
    <property type="match status" value="1"/>
</dbReference>
<proteinExistence type="inferred from homology"/>
<dbReference type="InterPro" id="IPR011010">
    <property type="entry name" value="DNA_brk_join_enz"/>
</dbReference>
<dbReference type="InterPro" id="IPR035089">
    <property type="entry name" value="Phage_sheath_subtilisin"/>
</dbReference>
<dbReference type="RefSeq" id="WP_082241258.1">
    <property type="nucleotide sequence ID" value="NZ_CTKE01000007.1"/>
</dbReference>
<sequence>MSATDYHRSARVIEINEGTRPIRTVSTAVVRMVCTSDDADTTLFPLNTPVLLTDVLAASGKAGETEAETTSNIIGSVTPDGCKTKEEPIIYRENFGQREAMVIWSNFLSWDTVTNAKTTAYATARALGLRAKIDNDVGWHKTLSNVGVNGVTGISADVFWDRQNIGTDADLLNSKDMTTLIRKDGYQVSPPIVRVAMELVYLCCARQADTLDMRKGQLIDKGILIQRSKTGVAQIKVWGPRLTAATDQANLLPLKKGMSSIFVLFQQSGSRYTRDGFNSRWLKAKKAADVKYPELEFNFTFHALKAKGISDLTGSLYDKQVISGHKSASQTARYDRKINIVPVVDGQDMAK</sequence>
<organism evidence="4 5">
    <name type="scientific">Yersinia rohdei</name>
    <dbReference type="NCBI Taxonomy" id="29485"/>
    <lineage>
        <taxon>Bacteria</taxon>
        <taxon>Pseudomonadati</taxon>
        <taxon>Pseudomonadota</taxon>
        <taxon>Gammaproteobacteria</taxon>
        <taxon>Enterobacterales</taxon>
        <taxon>Yersiniaceae</taxon>
        <taxon>Yersinia</taxon>
    </lineage>
</organism>
<evidence type="ECO:0000313" key="4">
    <source>
        <dbReference type="EMBL" id="CQI89947.1"/>
    </source>
</evidence>
<name>A0A0U1HSI8_YERRO</name>
<accession>A0A0U1HSI8</accession>
<evidence type="ECO:0000259" key="3">
    <source>
        <dbReference type="Pfam" id="PF04984"/>
    </source>
</evidence>
<dbReference type="SUPFAM" id="SSF56349">
    <property type="entry name" value="DNA breaking-rejoining enzymes"/>
    <property type="match status" value="1"/>
</dbReference>
<dbReference type="InterPro" id="IPR013762">
    <property type="entry name" value="Integrase-like_cat_sf"/>
</dbReference>
<reference evidence="5" key="1">
    <citation type="submission" date="2015-03" db="EMBL/GenBank/DDBJ databases">
        <authorList>
            <consortium name="Pathogen Informatics"/>
            <person name="Murphy D."/>
        </authorList>
    </citation>
    <scope>NUCLEOTIDE SEQUENCE [LARGE SCALE GENOMIC DNA]</scope>
    <source>
        <strain evidence="5">68/02</strain>
    </source>
</reference>
<dbReference type="Proteomes" id="UP000042054">
    <property type="component" value="Unassembled WGS sequence"/>
</dbReference>
<feature type="domain" description="Tail sheath protein subtilisin-like" evidence="3">
    <location>
        <begin position="69"/>
        <end position="188"/>
    </location>
</feature>
<evidence type="ECO:0000256" key="1">
    <source>
        <dbReference type="ARBA" id="ARBA00008005"/>
    </source>
</evidence>
<dbReference type="EMBL" id="CTKE01000007">
    <property type="protein sequence ID" value="CQI89947.1"/>
    <property type="molecule type" value="Genomic_DNA"/>
</dbReference>
<gene>
    <name evidence="4" type="ORF">ERS008555_01877</name>
</gene>